<dbReference type="InterPro" id="IPR011713">
    <property type="entry name" value="Leu-rich_rpt_3"/>
</dbReference>
<dbReference type="SMART" id="SM00255">
    <property type="entry name" value="TIR"/>
    <property type="match status" value="1"/>
</dbReference>
<dbReference type="PROSITE" id="PS50104">
    <property type="entry name" value="TIR"/>
    <property type="match status" value="1"/>
</dbReference>
<evidence type="ECO:0000256" key="2">
    <source>
        <dbReference type="ARBA" id="ARBA00022614"/>
    </source>
</evidence>
<name>A0A0B2PWL2_GLYSO</name>
<dbReference type="InterPro" id="IPR058192">
    <property type="entry name" value="WHD_ROQ1-like"/>
</dbReference>
<keyword evidence="6" id="KW-0520">NAD</keyword>
<feature type="domain" description="TIR" evidence="8">
    <location>
        <begin position="16"/>
        <end position="182"/>
    </location>
</feature>
<dbReference type="InterPro" id="IPR035897">
    <property type="entry name" value="Toll_tir_struct_dom_sf"/>
</dbReference>
<evidence type="ECO:0000256" key="3">
    <source>
        <dbReference type="ARBA" id="ARBA00022737"/>
    </source>
</evidence>
<sequence length="1329" mass="151769">MAGSSSSAAGSLLPVIRHHVFLNFRGEDTRDNFIRHIYEQLQRKKIETYIDYRLSRGQEISPALHRAIEESMIYVVVFSENYASSTWCLDELTKILDCKKRYGRVVIPVFYKVDPSIVRNQRETYAEAFVKHEHRFQDKFDKVHGWKAALTEAAGLSGWDSQVTRPEATLVAEIVKDILEKLDSSSISDHQGIVGIENHITRIQSLMNLESPDIRIIGIWGLGGIGKTTIARKIYHKLAPHFGSSSLVLNVQEEIQRHGIHHSRSKYISELLGKEKSFSNERLKQKKVLLILDDVNDSGQLKDLIGGRGDFGQGSRIILTSRGMQVLKNAEADEIYEVKEMNFQNSLNLFSIHAFHQNHPRETYMDLSIKVLHYAKGIPLALQSLGSLLYDRTKEAWESELQKLEKLPDPKIFSVLKLSYDGLDEEQKNIFLDIACFYRGHEEIIVAQKLESCGFSATIGMDVLKDKCLISTLEGKIEMHDLIQEMGQEIVRQECCHNPGKCSRLWKVEQIHQVLKDNKGTDAVQCMFLDTRKVNEVKLHSKTFEKMENLRMLHFESDAPWIESNVVQLASSLESLPDGLKILRWDGFPQRSLPPNYWPQNLVRLEMRHSNLEQLWEPDQELPKLKRLDLSYSRKLIRIPDLYLLPDIEEILLIGCESLTEVYSSGFLNKLNCLCLNLCVELRSLTIPSNILWRSSGLILVYGCDKLETFSISNRTEVVQLSGCSHHDTFPTGKGWYYQEYPGWVNYRVDGTGGLCRARPSRAMHTFDPVVNIHRHEVEEKEEKEFYLLYPTMWSEGVSPTLSIPNELCWLDLSYCGSLTSLSFEFDLSKLKFLKKLLLDGCLEFKIFPEIEDTMENLAVLKLDATAIQALPSSLCRLVALEELSLHYCERLETIPSSIGDLSKLCKLGLTKCESLETFPSSIFKLKLTKLDLYGCSKLRTFPEILELTGTAIKELPFSFGNLVQLQTLRLNMCTDLESLPNSIVNLNLLSVLDCSGCAKLTEIPSNIGCLSLLRELSLSESGIVNLPECIAHLSSLELLDLSECKKLECIPRLPAFLKQLLAFDFQSITRVMSNSLIQFPSNSKEGGKFSFYFTNGQQLDPGARADIVDEARLRMTEEAYRSVFFCFPGSEVPHWFPFHGKGHSITIHTGSLNFCSDDRLIGFALCVVFQLPDTNDIKRRNRPFSYCLNYVSDYGKHILPNNDKLKYYFDWKNQMRELDQDHTFLWKYNLEFPEMSSMSRMLPRARSFTFEISPYSKDNILQPPSFKSTVRYFKSTVKVKKCGICPLYTKKKDDNNACAGDYSGSVRFSKNGIEEPSGSNVAWKEEDL</sequence>
<evidence type="ECO:0000256" key="6">
    <source>
        <dbReference type="ARBA" id="ARBA00023027"/>
    </source>
</evidence>
<accession>A0A0B2PWL2</accession>
<dbReference type="InterPro" id="IPR045344">
    <property type="entry name" value="C-JID"/>
</dbReference>
<gene>
    <name evidence="9" type="ORF">glysoja_039379</name>
</gene>
<evidence type="ECO:0000256" key="1">
    <source>
        <dbReference type="ARBA" id="ARBA00011982"/>
    </source>
</evidence>
<dbReference type="Pfam" id="PF00931">
    <property type="entry name" value="NB-ARC"/>
    <property type="match status" value="1"/>
</dbReference>
<dbReference type="SUPFAM" id="SSF52540">
    <property type="entry name" value="P-loop containing nucleoside triphosphate hydrolases"/>
    <property type="match status" value="1"/>
</dbReference>
<evidence type="ECO:0000259" key="8">
    <source>
        <dbReference type="PROSITE" id="PS50104"/>
    </source>
</evidence>
<dbReference type="PANTHER" id="PTHR11017:SF568">
    <property type="entry name" value="ADP-RIBOSYL CYCLASE_CYCLIC ADP-RIBOSE HYDROLASE"/>
    <property type="match status" value="1"/>
</dbReference>
<keyword evidence="4" id="KW-0378">Hydrolase</keyword>
<dbReference type="EC" id="3.2.2.6" evidence="1"/>
<dbReference type="GO" id="GO:0007165">
    <property type="term" value="P:signal transduction"/>
    <property type="evidence" value="ECO:0007669"/>
    <property type="project" value="InterPro"/>
</dbReference>
<dbReference type="Proteomes" id="UP000053555">
    <property type="component" value="Unassembled WGS sequence"/>
</dbReference>
<dbReference type="InterPro" id="IPR000157">
    <property type="entry name" value="TIR_dom"/>
</dbReference>
<dbReference type="InterPro" id="IPR002182">
    <property type="entry name" value="NB-ARC"/>
</dbReference>
<dbReference type="EMBL" id="KN663430">
    <property type="protein sequence ID" value="KHN12089.1"/>
    <property type="molecule type" value="Genomic_DNA"/>
</dbReference>
<dbReference type="Pfam" id="PF01582">
    <property type="entry name" value="TIR"/>
    <property type="match status" value="1"/>
</dbReference>
<dbReference type="SUPFAM" id="SSF52058">
    <property type="entry name" value="L domain-like"/>
    <property type="match status" value="2"/>
</dbReference>
<comment type="catalytic activity">
    <reaction evidence="7">
        <text>NAD(+) + H2O = ADP-D-ribose + nicotinamide + H(+)</text>
        <dbReference type="Rhea" id="RHEA:16301"/>
        <dbReference type="ChEBI" id="CHEBI:15377"/>
        <dbReference type="ChEBI" id="CHEBI:15378"/>
        <dbReference type="ChEBI" id="CHEBI:17154"/>
        <dbReference type="ChEBI" id="CHEBI:57540"/>
        <dbReference type="ChEBI" id="CHEBI:57967"/>
        <dbReference type="EC" id="3.2.2.6"/>
    </reaction>
    <physiologicalReaction direction="left-to-right" evidence="7">
        <dbReference type="Rhea" id="RHEA:16302"/>
    </physiologicalReaction>
</comment>
<dbReference type="InterPro" id="IPR042197">
    <property type="entry name" value="Apaf_helical"/>
</dbReference>
<dbReference type="Gene3D" id="1.10.8.430">
    <property type="entry name" value="Helical domain of apoptotic protease-activating factors"/>
    <property type="match status" value="1"/>
</dbReference>
<dbReference type="FunFam" id="3.40.50.10140:FF:000007">
    <property type="entry name" value="Disease resistance protein (TIR-NBS-LRR class)"/>
    <property type="match status" value="1"/>
</dbReference>
<dbReference type="GO" id="GO:0006952">
    <property type="term" value="P:defense response"/>
    <property type="evidence" value="ECO:0007669"/>
    <property type="project" value="UniProtKB-KW"/>
</dbReference>
<evidence type="ECO:0000256" key="4">
    <source>
        <dbReference type="ARBA" id="ARBA00022801"/>
    </source>
</evidence>
<dbReference type="Gene3D" id="3.40.50.300">
    <property type="entry name" value="P-loop containing nucleotide triphosphate hydrolases"/>
    <property type="match status" value="1"/>
</dbReference>
<keyword evidence="5" id="KW-0611">Plant defense</keyword>
<organism evidence="9">
    <name type="scientific">Glycine soja</name>
    <name type="common">Wild soybean</name>
    <dbReference type="NCBI Taxonomy" id="3848"/>
    <lineage>
        <taxon>Eukaryota</taxon>
        <taxon>Viridiplantae</taxon>
        <taxon>Streptophyta</taxon>
        <taxon>Embryophyta</taxon>
        <taxon>Tracheophyta</taxon>
        <taxon>Spermatophyta</taxon>
        <taxon>Magnoliopsida</taxon>
        <taxon>eudicotyledons</taxon>
        <taxon>Gunneridae</taxon>
        <taxon>Pentapetalae</taxon>
        <taxon>rosids</taxon>
        <taxon>fabids</taxon>
        <taxon>Fabales</taxon>
        <taxon>Fabaceae</taxon>
        <taxon>Papilionoideae</taxon>
        <taxon>50 kb inversion clade</taxon>
        <taxon>NPAAA clade</taxon>
        <taxon>indigoferoid/millettioid clade</taxon>
        <taxon>Phaseoleae</taxon>
        <taxon>Glycine</taxon>
        <taxon>Glycine subgen. Soja</taxon>
    </lineage>
</organism>
<reference evidence="9" key="1">
    <citation type="submission" date="2014-07" db="EMBL/GenBank/DDBJ databases">
        <title>Identification of a novel salt tolerance gene in wild soybean by whole-genome sequencing.</title>
        <authorList>
            <person name="Lam H.-M."/>
            <person name="Qi X."/>
            <person name="Li M.-W."/>
            <person name="Liu X."/>
            <person name="Xie M."/>
            <person name="Ni M."/>
            <person name="Xu X."/>
        </authorList>
    </citation>
    <scope>NUCLEOTIDE SEQUENCE [LARGE SCALE GENOMIC DNA]</scope>
    <source>
        <tissue evidence="9">Root</tissue>
    </source>
</reference>
<dbReference type="InterPro" id="IPR036390">
    <property type="entry name" value="WH_DNA-bd_sf"/>
</dbReference>
<dbReference type="InterPro" id="IPR003593">
    <property type="entry name" value="AAA+_ATPase"/>
</dbReference>
<dbReference type="Pfam" id="PF23282">
    <property type="entry name" value="WHD_ROQ1"/>
    <property type="match status" value="1"/>
</dbReference>
<dbReference type="GO" id="GO:0061809">
    <property type="term" value="F:NAD+ nucleosidase activity, cyclic ADP-ribose generating"/>
    <property type="evidence" value="ECO:0007669"/>
    <property type="project" value="UniProtKB-EC"/>
</dbReference>
<dbReference type="SMART" id="SM00382">
    <property type="entry name" value="AAA"/>
    <property type="match status" value="1"/>
</dbReference>
<dbReference type="Gene3D" id="3.80.10.10">
    <property type="entry name" value="Ribonuclease Inhibitor"/>
    <property type="match status" value="3"/>
</dbReference>
<dbReference type="PRINTS" id="PR00364">
    <property type="entry name" value="DISEASERSIST"/>
</dbReference>
<dbReference type="Gene3D" id="3.40.50.10140">
    <property type="entry name" value="Toll/interleukin-1 receptor homology (TIR) domain"/>
    <property type="match status" value="1"/>
</dbReference>
<keyword evidence="2" id="KW-0433">Leucine-rich repeat</keyword>
<dbReference type="InterPro" id="IPR032675">
    <property type="entry name" value="LRR_dom_sf"/>
</dbReference>
<dbReference type="InterPro" id="IPR044974">
    <property type="entry name" value="Disease_R_plants"/>
</dbReference>
<dbReference type="SUPFAM" id="SSF52200">
    <property type="entry name" value="Toll/Interleukin receptor TIR domain"/>
    <property type="match status" value="1"/>
</dbReference>
<dbReference type="Pfam" id="PF07725">
    <property type="entry name" value="LRR_3"/>
    <property type="match status" value="1"/>
</dbReference>
<dbReference type="GO" id="GO:0043531">
    <property type="term" value="F:ADP binding"/>
    <property type="evidence" value="ECO:0007669"/>
    <property type="project" value="InterPro"/>
</dbReference>
<protein>
    <recommendedName>
        <fullName evidence="1">ADP-ribosyl cyclase/cyclic ADP-ribose hydrolase</fullName>
        <ecNumber evidence="1">3.2.2.6</ecNumber>
    </recommendedName>
</protein>
<evidence type="ECO:0000313" key="9">
    <source>
        <dbReference type="EMBL" id="KHN12089.1"/>
    </source>
</evidence>
<dbReference type="PANTHER" id="PTHR11017">
    <property type="entry name" value="LEUCINE-RICH REPEAT-CONTAINING PROTEIN"/>
    <property type="match status" value="1"/>
</dbReference>
<proteinExistence type="predicted"/>
<dbReference type="InterPro" id="IPR027417">
    <property type="entry name" value="P-loop_NTPase"/>
</dbReference>
<evidence type="ECO:0000256" key="5">
    <source>
        <dbReference type="ARBA" id="ARBA00022821"/>
    </source>
</evidence>
<dbReference type="Pfam" id="PF20160">
    <property type="entry name" value="C-JID"/>
    <property type="match status" value="1"/>
</dbReference>
<evidence type="ECO:0000256" key="7">
    <source>
        <dbReference type="ARBA" id="ARBA00047304"/>
    </source>
</evidence>
<keyword evidence="3" id="KW-0677">Repeat</keyword>
<dbReference type="SUPFAM" id="SSF46785">
    <property type="entry name" value="Winged helix' DNA-binding domain"/>
    <property type="match status" value="1"/>
</dbReference>